<dbReference type="Gene3D" id="3.10.450.50">
    <property type="match status" value="1"/>
</dbReference>
<dbReference type="PROSITE" id="PS51257">
    <property type="entry name" value="PROKAR_LIPOPROTEIN"/>
    <property type="match status" value="1"/>
</dbReference>
<dbReference type="EMBL" id="PDEM01000031">
    <property type="protein sequence ID" value="PHZ83870.1"/>
    <property type="molecule type" value="Genomic_DNA"/>
</dbReference>
<dbReference type="OrthoDB" id="7451095at2"/>
<reference evidence="1 2" key="1">
    <citation type="submission" date="2017-10" db="EMBL/GenBank/DDBJ databases">
        <title>Frigbacter circumglobatus gen. nov. sp. nov., isolated from sediment cultured in situ.</title>
        <authorList>
            <person name="Zhao Z."/>
        </authorList>
    </citation>
    <scope>NUCLEOTIDE SEQUENCE [LARGE SCALE GENOMIC DNA]</scope>
    <source>
        <strain evidence="1 2">ZYL</strain>
    </source>
</reference>
<dbReference type="AlphaFoldDB" id="A0A2G4YNI0"/>
<keyword evidence="2" id="KW-1185">Reference proteome</keyword>
<organism evidence="1 2">
    <name type="scientific">Paremcibacter congregatus</name>
    <dbReference type="NCBI Taxonomy" id="2043170"/>
    <lineage>
        <taxon>Bacteria</taxon>
        <taxon>Pseudomonadati</taxon>
        <taxon>Pseudomonadota</taxon>
        <taxon>Alphaproteobacteria</taxon>
        <taxon>Emcibacterales</taxon>
        <taxon>Emcibacteraceae</taxon>
        <taxon>Paremcibacter</taxon>
    </lineage>
</organism>
<evidence type="ECO:0000313" key="1">
    <source>
        <dbReference type="EMBL" id="PHZ83870.1"/>
    </source>
</evidence>
<proteinExistence type="predicted"/>
<comment type="caution">
    <text evidence="1">The sequence shown here is derived from an EMBL/GenBank/DDBJ whole genome shotgun (WGS) entry which is preliminary data.</text>
</comment>
<dbReference type="InParanoid" id="A0A2G4YNI0"/>
<dbReference type="RefSeq" id="WP_099474967.1">
    <property type="nucleotide sequence ID" value="NZ_CP041025.1"/>
</dbReference>
<dbReference type="InterPro" id="IPR039437">
    <property type="entry name" value="FrzH/put_lumazine-bd"/>
</dbReference>
<dbReference type="Pfam" id="PF12893">
    <property type="entry name" value="Lumazine_bd_2"/>
    <property type="match status" value="1"/>
</dbReference>
<gene>
    <name evidence="1" type="ORF">CRD36_16100</name>
</gene>
<protein>
    <recommendedName>
        <fullName evidence="3">Lumazine-binding protein</fullName>
    </recommendedName>
</protein>
<accession>A0A2G4YNI0</accession>
<dbReference type="SUPFAM" id="SSF54427">
    <property type="entry name" value="NTF2-like"/>
    <property type="match status" value="1"/>
</dbReference>
<sequence length="140" mass="16089">MKVFRIIIIIVFGLSLVSCGQKNTELDDISVVVQKYLDGTSQGKPQLVEEAFLPSLEIQWLGSSGELLRRKGPDYISRIEEGKVVPRYGRIIKIDSTDRSAMVKVEIEWNDRLYTDYMLILKVEGKWRIANKIATWVELE</sequence>
<evidence type="ECO:0008006" key="3">
    <source>
        <dbReference type="Google" id="ProtNLM"/>
    </source>
</evidence>
<dbReference type="Proteomes" id="UP000229730">
    <property type="component" value="Unassembled WGS sequence"/>
</dbReference>
<evidence type="ECO:0000313" key="2">
    <source>
        <dbReference type="Proteomes" id="UP000229730"/>
    </source>
</evidence>
<name>A0A2G4YNI0_9PROT</name>
<dbReference type="InterPro" id="IPR032710">
    <property type="entry name" value="NTF2-like_dom_sf"/>
</dbReference>